<sequence>MENQSLGYYLNQLSLKRSEDILEINESIERDYIFQALALELDKEQYPPVIRAFADGYEDFPIVGNIFASRLRIAELLGEGGEKNVTSNWLKIERNPIRPVIVPNGPVQEEFITDNIDIDFLPMMQYYCTDAGRYISSAIVAVKDPDNGIHNLSYHRMQFKGGGKFGISMHTRQHLFYYYEKAREAGRDLEVAIIVGCHPAVSLGAVSRPGLDGDEYDIAGSILGEPLRLVQGRTVSVDYPAESEIVMEGYISTKEHEPEGPFGEFTGFSTSRSTENIFYCTGLSRRRHPLYEVIIPGRSKDHLYLGHMICETLALARIQEKIPWVTDLTYPISGGNMHAYIQMKPAPAGMAKVAVSMLMGLDYIVKMAVVVDTDIDIRQDEQVMWAIATRVRHGRDTFMIPESFTISLDPVSENNTVTKFGVDATMTSEMRKELVVCQPREEDIARAREILHN</sequence>
<dbReference type="AlphaFoldDB" id="A0A6N2ZYQ6"/>
<dbReference type="GO" id="GO:0005737">
    <property type="term" value="C:cytoplasm"/>
    <property type="evidence" value="ECO:0007669"/>
    <property type="project" value="TreeGrafter"/>
</dbReference>
<gene>
    <name evidence="4" type="primary">bsdC</name>
    <name evidence="4" type="ORF">CSLFYP84_00728</name>
</gene>
<dbReference type="RefSeq" id="WP_156684377.1">
    <property type="nucleotide sequence ID" value="NZ_CACRUA010000007.1"/>
</dbReference>
<proteinExistence type="inferred from homology"/>
<dbReference type="Gene3D" id="3.40.1670.10">
    <property type="entry name" value="UbiD C-terminal domain-like"/>
    <property type="match status" value="1"/>
</dbReference>
<dbReference type="PANTHER" id="PTHR30108">
    <property type="entry name" value="3-OCTAPRENYL-4-HYDROXYBENZOATE CARBOXY-LYASE-RELATED"/>
    <property type="match status" value="1"/>
</dbReference>
<comment type="similarity">
    <text evidence="1">Belongs to the UbiD family.</text>
</comment>
<organism evidence="4">
    <name type="scientific">Clostridium symbiosum</name>
    <name type="common">Bacteroides symbiosus</name>
    <dbReference type="NCBI Taxonomy" id="1512"/>
    <lineage>
        <taxon>Bacteria</taxon>
        <taxon>Bacillati</taxon>
        <taxon>Bacillota</taxon>
        <taxon>Clostridia</taxon>
        <taxon>Lachnospirales</taxon>
        <taxon>Lachnospiraceae</taxon>
        <taxon>Otoolea</taxon>
    </lineage>
</organism>
<dbReference type="SUPFAM" id="SSF143968">
    <property type="entry name" value="UbiD C-terminal domain-like"/>
    <property type="match status" value="1"/>
</dbReference>
<dbReference type="Pfam" id="PF20696">
    <property type="entry name" value="UbiD_C"/>
    <property type="match status" value="1"/>
</dbReference>
<dbReference type="InterPro" id="IPR002830">
    <property type="entry name" value="UbiD"/>
</dbReference>
<dbReference type="EC" id="4.1.1.-" evidence="4"/>
<protein>
    <submittedName>
        <fullName evidence="4">Phenolic acid decarboxylase subunit C</fullName>
        <ecNumber evidence="4">4.1.1.-</ecNumber>
    </submittedName>
</protein>
<reference evidence="4" key="1">
    <citation type="submission" date="2019-11" db="EMBL/GenBank/DDBJ databases">
        <authorList>
            <person name="Feng L."/>
        </authorList>
    </citation>
    <scope>NUCLEOTIDE SEQUENCE</scope>
    <source>
        <strain evidence="4">CsymbiosumLFYP84</strain>
    </source>
</reference>
<dbReference type="SUPFAM" id="SSF50475">
    <property type="entry name" value="FMN-binding split barrel"/>
    <property type="match status" value="1"/>
</dbReference>
<accession>A0A6N2ZYQ6</accession>
<dbReference type="InterPro" id="IPR049381">
    <property type="entry name" value="UbiD-like_C"/>
</dbReference>
<dbReference type="EMBL" id="CACRUA010000007">
    <property type="protein sequence ID" value="VYT84759.1"/>
    <property type="molecule type" value="Genomic_DNA"/>
</dbReference>
<evidence type="ECO:0000259" key="3">
    <source>
        <dbReference type="Pfam" id="PF20696"/>
    </source>
</evidence>
<evidence type="ECO:0000256" key="1">
    <source>
        <dbReference type="ARBA" id="ARBA00010021"/>
    </source>
</evidence>
<dbReference type="PANTHER" id="PTHR30108:SF21">
    <property type="entry name" value="4-HYDROXYBENZOATE DECARBOXYLASE"/>
    <property type="match status" value="1"/>
</dbReference>
<feature type="domain" description="3-octaprenyl-4-hydroxybenzoate carboxy-lyase-like Rift-related" evidence="2">
    <location>
        <begin position="103"/>
        <end position="298"/>
    </location>
</feature>
<evidence type="ECO:0000259" key="2">
    <source>
        <dbReference type="Pfam" id="PF01977"/>
    </source>
</evidence>
<dbReference type="GO" id="GO:0016831">
    <property type="term" value="F:carboxy-lyase activity"/>
    <property type="evidence" value="ECO:0007669"/>
    <property type="project" value="InterPro"/>
</dbReference>
<evidence type="ECO:0000313" key="4">
    <source>
        <dbReference type="EMBL" id="VYT84759.1"/>
    </source>
</evidence>
<dbReference type="Pfam" id="PF01977">
    <property type="entry name" value="UbiD"/>
    <property type="match status" value="1"/>
</dbReference>
<dbReference type="InterPro" id="IPR048304">
    <property type="entry name" value="UbiD_Rift_dom"/>
</dbReference>
<feature type="domain" description="3-octaprenyl-4-hydroxybenzoate carboxy-lyase-like C-terminal" evidence="3">
    <location>
        <begin position="305"/>
        <end position="424"/>
    </location>
</feature>
<dbReference type="NCBIfam" id="TIGR00148">
    <property type="entry name" value="UbiD family decarboxylase"/>
    <property type="match status" value="1"/>
</dbReference>
<keyword evidence="4" id="KW-0456">Lyase</keyword>
<name>A0A6N2ZYQ6_CLOSY</name>